<dbReference type="AlphaFoldDB" id="A0A087SVZ7"/>
<dbReference type="InterPro" id="IPR032794">
    <property type="entry name" value="LINES_N"/>
</dbReference>
<organism evidence="2 3">
    <name type="scientific">Stegodyphus mimosarum</name>
    <name type="common">African social velvet spider</name>
    <dbReference type="NCBI Taxonomy" id="407821"/>
    <lineage>
        <taxon>Eukaryota</taxon>
        <taxon>Metazoa</taxon>
        <taxon>Ecdysozoa</taxon>
        <taxon>Arthropoda</taxon>
        <taxon>Chelicerata</taxon>
        <taxon>Arachnida</taxon>
        <taxon>Araneae</taxon>
        <taxon>Araneomorphae</taxon>
        <taxon>Entelegynae</taxon>
        <taxon>Eresoidea</taxon>
        <taxon>Eresidae</taxon>
        <taxon>Stegodyphus</taxon>
    </lineage>
</organism>
<evidence type="ECO:0000313" key="3">
    <source>
        <dbReference type="Proteomes" id="UP000054359"/>
    </source>
</evidence>
<evidence type="ECO:0000259" key="1">
    <source>
        <dbReference type="Pfam" id="PF14694"/>
    </source>
</evidence>
<reference evidence="2 3" key="1">
    <citation type="submission" date="2013-11" db="EMBL/GenBank/DDBJ databases">
        <title>Genome sequencing of Stegodyphus mimosarum.</title>
        <authorList>
            <person name="Bechsgaard J."/>
        </authorList>
    </citation>
    <scope>NUCLEOTIDE SEQUENCE [LARGE SCALE GENOMIC DNA]</scope>
</reference>
<dbReference type="OrthoDB" id="8251209at2759"/>
<sequence length="163" mass="18404">MSTTTFELYLDVILQIFVSSIKYEPWQQLGKDAVEQTVAAAVSEGFFDRLLYYEITGVCSMNTEPCNKSSIQVPDVPPKCDLIIIRKVTYIFLNILCEVNNVPLLHDALQKSFAVVKNSANAACIPVYIWIVDTFIDHDDLLFGTMLALLKIYINVNKSECIE</sequence>
<name>A0A087SVZ7_STEMI</name>
<protein>
    <recommendedName>
        <fullName evidence="1">Protein Lines N-terminal domain-containing protein</fullName>
    </recommendedName>
</protein>
<feature type="non-terminal residue" evidence="2">
    <location>
        <position position="163"/>
    </location>
</feature>
<feature type="domain" description="Protein Lines N-terminal" evidence="1">
    <location>
        <begin position="35"/>
        <end position="159"/>
    </location>
</feature>
<dbReference type="EMBL" id="KK112201">
    <property type="protein sequence ID" value="KFM57036.1"/>
    <property type="molecule type" value="Genomic_DNA"/>
</dbReference>
<gene>
    <name evidence="2" type="ORF">X975_02299</name>
</gene>
<evidence type="ECO:0000313" key="2">
    <source>
        <dbReference type="EMBL" id="KFM57036.1"/>
    </source>
</evidence>
<dbReference type="Proteomes" id="UP000054359">
    <property type="component" value="Unassembled WGS sequence"/>
</dbReference>
<dbReference type="Pfam" id="PF14694">
    <property type="entry name" value="LINES_N"/>
    <property type="match status" value="1"/>
</dbReference>
<keyword evidence="3" id="KW-1185">Reference proteome</keyword>
<proteinExistence type="predicted"/>
<accession>A0A087SVZ7</accession>